<dbReference type="AlphaFoldDB" id="A0A212KZB1"/>
<evidence type="ECO:0000256" key="14">
    <source>
        <dbReference type="SAM" id="MobiDB-lite"/>
    </source>
</evidence>
<comment type="subunit">
    <text evidence="3 10">Homodimer.</text>
</comment>
<dbReference type="HAMAP" id="MF_01151">
    <property type="entry name" value="GrpE"/>
    <property type="match status" value="1"/>
</dbReference>
<evidence type="ECO:0000256" key="8">
    <source>
        <dbReference type="ARBA" id="ARBA00072274"/>
    </source>
</evidence>
<dbReference type="GO" id="GO:0006457">
    <property type="term" value="P:protein folding"/>
    <property type="evidence" value="ECO:0007669"/>
    <property type="project" value="InterPro"/>
</dbReference>
<reference evidence="15" key="1">
    <citation type="submission" date="2016-08" db="EMBL/GenBank/DDBJ databases">
        <authorList>
            <person name="Seilhamer J.J."/>
        </authorList>
    </citation>
    <scope>NUCLEOTIDE SEQUENCE</scope>
    <source>
        <strain evidence="15">86-1</strain>
    </source>
</reference>
<feature type="region of interest" description="Disordered" evidence="14">
    <location>
        <begin position="1"/>
        <end position="24"/>
    </location>
</feature>
<evidence type="ECO:0000256" key="9">
    <source>
        <dbReference type="ARBA" id="ARBA00076414"/>
    </source>
</evidence>
<evidence type="ECO:0000256" key="12">
    <source>
        <dbReference type="RuleBase" id="RU004478"/>
    </source>
</evidence>
<organism evidence="15">
    <name type="scientific">uncultured Desulfovibrio sp</name>
    <dbReference type="NCBI Taxonomy" id="167968"/>
    <lineage>
        <taxon>Bacteria</taxon>
        <taxon>Pseudomonadati</taxon>
        <taxon>Thermodesulfobacteriota</taxon>
        <taxon>Desulfovibrionia</taxon>
        <taxon>Desulfovibrionales</taxon>
        <taxon>Desulfovibrionaceae</taxon>
        <taxon>Desulfovibrio</taxon>
        <taxon>environmental samples</taxon>
    </lineage>
</organism>
<evidence type="ECO:0000256" key="7">
    <source>
        <dbReference type="ARBA" id="ARBA00053401"/>
    </source>
</evidence>
<name>A0A212KZB1_9BACT</name>
<keyword evidence="6 10" id="KW-0143">Chaperone</keyword>
<dbReference type="PROSITE" id="PS01071">
    <property type="entry name" value="GRPE"/>
    <property type="match status" value="1"/>
</dbReference>
<evidence type="ECO:0000256" key="11">
    <source>
        <dbReference type="RuleBase" id="RU000639"/>
    </source>
</evidence>
<dbReference type="SUPFAM" id="SSF58014">
    <property type="entry name" value="Coiled-coil domain of nucleotide exchange factor GrpE"/>
    <property type="match status" value="1"/>
</dbReference>
<keyword evidence="13" id="KW-0175">Coiled coil</keyword>
<dbReference type="Pfam" id="PF01025">
    <property type="entry name" value="GrpE"/>
    <property type="match status" value="1"/>
</dbReference>
<dbReference type="FunFam" id="2.30.22.10:FF:000001">
    <property type="entry name" value="Protein GrpE"/>
    <property type="match status" value="1"/>
</dbReference>
<keyword evidence="5 10" id="KW-0346">Stress response</keyword>
<dbReference type="GO" id="GO:0000774">
    <property type="term" value="F:adenyl-nucleotide exchange factor activity"/>
    <property type="evidence" value="ECO:0007669"/>
    <property type="project" value="InterPro"/>
</dbReference>
<dbReference type="SUPFAM" id="SSF51064">
    <property type="entry name" value="Head domain of nucleotide exchange factor GrpE"/>
    <property type="match status" value="1"/>
</dbReference>
<dbReference type="InterPro" id="IPR009012">
    <property type="entry name" value="GrpE_head"/>
</dbReference>
<accession>A0A212KZB1</accession>
<evidence type="ECO:0000256" key="3">
    <source>
        <dbReference type="ARBA" id="ARBA00011738"/>
    </source>
</evidence>
<evidence type="ECO:0000256" key="6">
    <source>
        <dbReference type="ARBA" id="ARBA00023186"/>
    </source>
</evidence>
<evidence type="ECO:0000313" key="15">
    <source>
        <dbReference type="EMBL" id="SCM70610.1"/>
    </source>
</evidence>
<gene>
    <name evidence="10 15" type="primary">grpE</name>
    <name evidence="15" type="ORF">KL86DES1_10513</name>
</gene>
<feature type="coiled-coil region" evidence="13">
    <location>
        <begin position="69"/>
        <end position="96"/>
    </location>
</feature>
<dbReference type="GO" id="GO:0042803">
    <property type="term" value="F:protein homodimerization activity"/>
    <property type="evidence" value="ECO:0007669"/>
    <property type="project" value="InterPro"/>
</dbReference>
<dbReference type="GO" id="GO:0051082">
    <property type="term" value="F:unfolded protein binding"/>
    <property type="evidence" value="ECO:0007669"/>
    <property type="project" value="TreeGrafter"/>
</dbReference>
<evidence type="ECO:0000256" key="1">
    <source>
        <dbReference type="ARBA" id="ARBA00004496"/>
    </source>
</evidence>
<dbReference type="CDD" id="cd00446">
    <property type="entry name" value="GrpE"/>
    <property type="match status" value="1"/>
</dbReference>
<dbReference type="RefSeq" id="WP_179979380.1">
    <property type="nucleotide sequence ID" value="NZ_LT608333.1"/>
</dbReference>
<comment type="subcellular location">
    <subcellularLocation>
        <location evidence="1 10">Cytoplasm</location>
    </subcellularLocation>
</comment>
<evidence type="ECO:0000256" key="4">
    <source>
        <dbReference type="ARBA" id="ARBA00022490"/>
    </source>
</evidence>
<dbReference type="EMBL" id="FMJC01000001">
    <property type="protein sequence ID" value="SCM70610.1"/>
    <property type="molecule type" value="Genomic_DNA"/>
</dbReference>
<dbReference type="Gene3D" id="2.30.22.10">
    <property type="entry name" value="Head domain of nucleotide exchange factor GrpE"/>
    <property type="match status" value="1"/>
</dbReference>
<evidence type="ECO:0000256" key="10">
    <source>
        <dbReference type="HAMAP-Rule" id="MF_01151"/>
    </source>
</evidence>
<dbReference type="PRINTS" id="PR00773">
    <property type="entry name" value="GRPEPROTEIN"/>
</dbReference>
<dbReference type="GO" id="GO:0005737">
    <property type="term" value="C:cytoplasm"/>
    <property type="evidence" value="ECO:0007669"/>
    <property type="project" value="UniProtKB-SubCell"/>
</dbReference>
<comment type="function">
    <text evidence="7 10 11">Participates actively in the response to hyperosmotic and heat shock by preventing the aggregation of stress-denatured proteins, in association with DnaK and GrpE. It is the nucleotide exchange factor for DnaK and may function as a thermosensor. Unfolded proteins bind initially to DnaJ; upon interaction with the DnaJ-bound protein, DnaK hydrolyzes its bound ATP, resulting in the formation of a stable complex. GrpE releases ADP from DnaK; ATP binding to DnaK triggers the release of the substrate protein, thus completing the reaction cycle. Several rounds of ATP-dependent interactions between DnaJ, DnaK and GrpE are required for fully efficient folding.</text>
</comment>
<dbReference type="GO" id="GO:0051087">
    <property type="term" value="F:protein-folding chaperone binding"/>
    <property type="evidence" value="ECO:0007669"/>
    <property type="project" value="InterPro"/>
</dbReference>
<evidence type="ECO:0000256" key="5">
    <source>
        <dbReference type="ARBA" id="ARBA00023016"/>
    </source>
</evidence>
<dbReference type="PANTHER" id="PTHR21237">
    <property type="entry name" value="GRPE PROTEIN"/>
    <property type="match status" value="1"/>
</dbReference>
<dbReference type="PANTHER" id="PTHR21237:SF23">
    <property type="entry name" value="GRPE PROTEIN HOMOLOG, MITOCHONDRIAL"/>
    <property type="match status" value="1"/>
</dbReference>
<dbReference type="InterPro" id="IPR000740">
    <property type="entry name" value="GrpE"/>
</dbReference>
<evidence type="ECO:0000256" key="13">
    <source>
        <dbReference type="SAM" id="Coils"/>
    </source>
</evidence>
<sequence>MQGHKMQKPYGETAPTEDQFSEDCLNVNNPGELQDLDGVVEPVSLDDMPEVHFGQSAEPSAAEIEARCKAEQEEMRLRMAAEMDNYQKRLKREHEEQVRYASESVLSDLLPSLDNLDLALQYGSTNEVCKDMMQGIAMTRKLLLEATGKHGLCPIGEEGQEFNPALHEAVGFDARPDLAPGSVTRVLQRGYKLGDRLLRPAKVMVNP</sequence>
<keyword evidence="4 10" id="KW-0963">Cytoplasm</keyword>
<dbReference type="NCBIfam" id="NF010738">
    <property type="entry name" value="PRK14140.1"/>
    <property type="match status" value="1"/>
</dbReference>
<protein>
    <recommendedName>
        <fullName evidence="8 10">Protein GrpE</fullName>
    </recommendedName>
    <alternativeName>
        <fullName evidence="9 10">HSP-70 cofactor</fullName>
    </alternativeName>
</protein>
<dbReference type="InterPro" id="IPR013805">
    <property type="entry name" value="GrpE_CC"/>
</dbReference>
<dbReference type="Gene3D" id="3.90.20.20">
    <property type="match status" value="1"/>
</dbReference>
<proteinExistence type="inferred from homology"/>
<comment type="similarity">
    <text evidence="2 10 12">Belongs to the GrpE family.</text>
</comment>
<evidence type="ECO:0000256" key="2">
    <source>
        <dbReference type="ARBA" id="ARBA00009054"/>
    </source>
</evidence>